<dbReference type="CDD" id="cd00303">
    <property type="entry name" value="retropepsin_like"/>
    <property type="match status" value="1"/>
</dbReference>
<dbReference type="PROSITE" id="PS50297">
    <property type="entry name" value="ANK_REP_REGION"/>
    <property type="match status" value="1"/>
</dbReference>
<feature type="region of interest" description="Disordered" evidence="2">
    <location>
        <begin position="184"/>
        <end position="212"/>
    </location>
</feature>
<sequence>MTYTKLFPLLLEQKLIELVLLKPLEPPYPRSYDPNARCDYYGGVIGHATERCWSLKHKVQDLLDDELLGFEDKGPNVHNNPLSAHDTASVNTLSHTDEGVVSPNRRKDREPGLTVDPTSQVEEGSHLYQSNDGTIAPKHVPFIIQVSTKPIYNNNAILWKYPTLQIKEETTEITNIVGTGGMTRSGRIFSPDTLRNKESSPTKKEKTIEPPKRTVTEKEAQESLSEYEMLDQLQKTLACISLLSLLINSESHRELLLKIPNEAHVPQDITPAKFGGIINNITASRHLSFSEEVSDEGRNHNQPLHIAVKCGNYMIARVLIDNGSSLNVMPKSTLDKLYCPGAILRNSPVVVRAFNGSKREVMGKITLPINVGPTTFDITFQVMDIRPAYSCLLG</sequence>
<name>A0A371HZV5_MUCPR</name>
<evidence type="ECO:0000313" key="4">
    <source>
        <dbReference type="Proteomes" id="UP000257109"/>
    </source>
</evidence>
<keyword evidence="1" id="KW-0040">ANK repeat</keyword>
<proteinExistence type="predicted"/>
<feature type="compositionally biased region" description="Polar residues" evidence="2">
    <location>
        <begin position="77"/>
        <end position="94"/>
    </location>
</feature>
<evidence type="ECO:0000313" key="3">
    <source>
        <dbReference type="EMBL" id="RDY08348.1"/>
    </source>
</evidence>
<dbReference type="Gene3D" id="2.40.70.10">
    <property type="entry name" value="Acid Proteases"/>
    <property type="match status" value="1"/>
</dbReference>
<dbReference type="PANTHER" id="PTHR32108">
    <property type="entry name" value="DNA-DIRECTED RNA POLYMERASE SUBUNIT ALPHA"/>
    <property type="match status" value="1"/>
</dbReference>
<evidence type="ECO:0000256" key="2">
    <source>
        <dbReference type="SAM" id="MobiDB-lite"/>
    </source>
</evidence>
<dbReference type="SMART" id="SM00248">
    <property type="entry name" value="ANK"/>
    <property type="match status" value="1"/>
</dbReference>
<feature type="region of interest" description="Disordered" evidence="2">
    <location>
        <begin position="77"/>
        <end position="120"/>
    </location>
</feature>
<dbReference type="SUPFAM" id="SSF50630">
    <property type="entry name" value="Acid proteases"/>
    <property type="match status" value="1"/>
</dbReference>
<accession>A0A371HZV5</accession>
<evidence type="ECO:0000256" key="1">
    <source>
        <dbReference type="PROSITE-ProRule" id="PRU00023"/>
    </source>
</evidence>
<dbReference type="PROSITE" id="PS50088">
    <property type="entry name" value="ANK_REPEAT"/>
    <property type="match status" value="1"/>
</dbReference>
<dbReference type="Proteomes" id="UP000257109">
    <property type="component" value="Unassembled WGS sequence"/>
</dbReference>
<protein>
    <submittedName>
        <fullName evidence="3">Uncharacterized protein</fullName>
    </submittedName>
</protein>
<dbReference type="AlphaFoldDB" id="A0A371HZV5"/>
<feature type="non-terminal residue" evidence="3">
    <location>
        <position position="1"/>
    </location>
</feature>
<reference evidence="3" key="1">
    <citation type="submission" date="2018-05" db="EMBL/GenBank/DDBJ databases">
        <title>Draft genome of Mucuna pruriens seed.</title>
        <authorList>
            <person name="Nnadi N.E."/>
            <person name="Vos R."/>
            <person name="Hasami M.H."/>
            <person name="Devisetty U.K."/>
            <person name="Aguiy J.C."/>
        </authorList>
    </citation>
    <scope>NUCLEOTIDE SEQUENCE [LARGE SCALE GENOMIC DNA]</scope>
    <source>
        <strain evidence="3">JCA_2017</strain>
    </source>
</reference>
<dbReference type="OrthoDB" id="5430981at2759"/>
<feature type="compositionally biased region" description="Basic and acidic residues" evidence="2">
    <location>
        <begin position="194"/>
        <end position="212"/>
    </location>
</feature>
<organism evidence="3 4">
    <name type="scientific">Mucuna pruriens</name>
    <name type="common">Velvet bean</name>
    <name type="synonym">Dolichos pruriens</name>
    <dbReference type="NCBI Taxonomy" id="157652"/>
    <lineage>
        <taxon>Eukaryota</taxon>
        <taxon>Viridiplantae</taxon>
        <taxon>Streptophyta</taxon>
        <taxon>Embryophyta</taxon>
        <taxon>Tracheophyta</taxon>
        <taxon>Spermatophyta</taxon>
        <taxon>Magnoliopsida</taxon>
        <taxon>eudicotyledons</taxon>
        <taxon>Gunneridae</taxon>
        <taxon>Pentapetalae</taxon>
        <taxon>rosids</taxon>
        <taxon>fabids</taxon>
        <taxon>Fabales</taxon>
        <taxon>Fabaceae</taxon>
        <taxon>Papilionoideae</taxon>
        <taxon>50 kb inversion clade</taxon>
        <taxon>NPAAA clade</taxon>
        <taxon>indigoferoid/millettioid clade</taxon>
        <taxon>Phaseoleae</taxon>
        <taxon>Mucuna</taxon>
    </lineage>
</organism>
<dbReference type="InterPro" id="IPR021109">
    <property type="entry name" value="Peptidase_aspartic_dom_sf"/>
</dbReference>
<comment type="caution">
    <text evidence="3">The sequence shown here is derived from an EMBL/GenBank/DDBJ whole genome shotgun (WGS) entry which is preliminary data.</text>
</comment>
<keyword evidence="4" id="KW-1185">Reference proteome</keyword>
<gene>
    <name evidence="3" type="ORF">CR513_07434</name>
</gene>
<feature type="repeat" description="ANK" evidence="1">
    <location>
        <begin position="299"/>
        <end position="331"/>
    </location>
</feature>
<dbReference type="PANTHER" id="PTHR32108:SF9">
    <property type="entry name" value="REVERSE TRANSCRIPTASE RNASE H-LIKE DOMAIN-CONTAINING PROTEIN"/>
    <property type="match status" value="1"/>
</dbReference>
<dbReference type="EMBL" id="QJKJ01001293">
    <property type="protein sequence ID" value="RDY08348.1"/>
    <property type="molecule type" value="Genomic_DNA"/>
</dbReference>
<dbReference type="InterPro" id="IPR002110">
    <property type="entry name" value="Ankyrin_rpt"/>
</dbReference>